<evidence type="ECO:0000313" key="1">
    <source>
        <dbReference type="EMBL" id="ORT87626.1"/>
    </source>
</evidence>
<evidence type="ECO:0000313" key="2">
    <source>
        <dbReference type="Proteomes" id="UP000193146"/>
    </source>
</evidence>
<reference evidence="1 2" key="1">
    <citation type="submission" date="2017-04" db="EMBL/GenBank/DDBJ databases">
        <title>Burkholderia puraquae sp. nov., a novel Burkholderia cepacia complex species from hospital setting samples.</title>
        <authorList>
            <person name="Martina P."/>
            <person name="Leguizamon M."/>
            <person name="Prieto C."/>
            <person name="Sousa S."/>
            <person name="Montanaro P."/>
            <person name="Draghi W."/>
            <person name="Staembler M."/>
            <person name="Bettiol M."/>
            <person name="Figoli C."/>
            <person name="Palau J."/>
            <person name="Alvarez F."/>
            <person name="Benetti S."/>
            <person name="Anchat E."/>
            <person name="Vescina C."/>
            <person name="Ferreras J."/>
            <person name="Lasch P."/>
            <person name="Lagares A."/>
            <person name="Zorreguieta A."/>
            <person name="Yantorno O."/>
            <person name="Bosch A."/>
        </authorList>
    </citation>
    <scope>NUCLEOTIDE SEQUENCE [LARGE SCALE GENOMIC DNA]</scope>
    <source>
        <strain evidence="1 2">CAMPA 1040</strain>
    </source>
</reference>
<keyword evidence="2" id="KW-1185">Reference proteome</keyword>
<dbReference type="AlphaFoldDB" id="A0A1X1PL94"/>
<dbReference type="Proteomes" id="UP000193146">
    <property type="component" value="Unassembled WGS sequence"/>
</dbReference>
<name>A0A1X1PL94_9BURK</name>
<comment type="caution">
    <text evidence="1">The sequence shown here is derived from an EMBL/GenBank/DDBJ whole genome shotgun (WGS) entry which is preliminary data.</text>
</comment>
<protein>
    <submittedName>
        <fullName evidence="1">Uncharacterized protein</fullName>
    </submittedName>
</protein>
<organism evidence="1 2">
    <name type="scientific">Burkholderia puraquae</name>
    <dbReference type="NCBI Taxonomy" id="1904757"/>
    <lineage>
        <taxon>Bacteria</taxon>
        <taxon>Pseudomonadati</taxon>
        <taxon>Pseudomonadota</taxon>
        <taxon>Betaproteobacteria</taxon>
        <taxon>Burkholderiales</taxon>
        <taxon>Burkholderiaceae</taxon>
        <taxon>Burkholderia</taxon>
        <taxon>Burkholderia cepacia complex</taxon>
    </lineage>
</organism>
<sequence length="65" mass="7492">MMNLDAFFAFSAIRVRFIQVTGRAFSDDQPKRRRPFTYGHALQLCVCRPVEVQHVPFTVQCSMGL</sequence>
<gene>
    <name evidence="1" type="ORF">B7G54_09035</name>
</gene>
<accession>A0A1X1PL94</accession>
<proteinExistence type="predicted"/>
<dbReference type="EMBL" id="NBYX01000003">
    <property type="protein sequence ID" value="ORT87626.1"/>
    <property type="molecule type" value="Genomic_DNA"/>
</dbReference>